<reference evidence="2" key="1">
    <citation type="submission" date="2017-02" db="UniProtKB">
        <authorList>
            <consortium name="WormBaseParasite"/>
        </authorList>
    </citation>
    <scope>IDENTIFICATION</scope>
</reference>
<accession>A0A0M3HMY8</accession>
<evidence type="ECO:0000313" key="1">
    <source>
        <dbReference type="Proteomes" id="UP000036681"/>
    </source>
</evidence>
<dbReference type="Proteomes" id="UP000036681">
    <property type="component" value="Unplaced"/>
</dbReference>
<name>A0A0M3HMY8_ASCLU</name>
<sequence>MHSETPYKFRDLCGIRQRQCNSLIRGRTCLVGGTFFEMKKHRLIPIERHDYHSTQHCYDHTLCFYALSLCSIRISLR</sequence>
<dbReference type="AlphaFoldDB" id="A0A0M3HMY8"/>
<proteinExistence type="predicted"/>
<organism evidence="1 2">
    <name type="scientific">Ascaris lumbricoides</name>
    <name type="common">Giant roundworm</name>
    <dbReference type="NCBI Taxonomy" id="6252"/>
    <lineage>
        <taxon>Eukaryota</taxon>
        <taxon>Metazoa</taxon>
        <taxon>Ecdysozoa</taxon>
        <taxon>Nematoda</taxon>
        <taxon>Chromadorea</taxon>
        <taxon>Rhabditida</taxon>
        <taxon>Spirurina</taxon>
        <taxon>Ascaridomorpha</taxon>
        <taxon>Ascaridoidea</taxon>
        <taxon>Ascarididae</taxon>
        <taxon>Ascaris</taxon>
    </lineage>
</organism>
<dbReference type="WBParaSite" id="ALUE_0000296701-mRNA-1">
    <property type="protein sequence ID" value="ALUE_0000296701-mRNA-1"/>
    <property type="gene ID" value="ALUE_0000296701"/>
</dbReference>
<keyword evidence="1" id="KW-1185">Reference proteome</keyword>
<protein>
    <submittedName>
        <fullName evidence="2">Ovule protein</fullName>
    </submittedName>
</protein>
<evidence type="ECO:0000313" key="2">
    <source>
        <dbReference type="WBParaSite" id="ALUE_0000296701-mRNA-1"/>
    </source>
</evidence>